<dbReference type="Gene3D" id="3.30.1330.100">
    <property type="entry name" value="CofE-like"/>
    <property type="match status" value="2"/>
</dbReference>
<name>A0A094Q6U3_9ZZZZ</name>
<evidence type="ECO:0000256" key="1">
    <source>
        <dbReference type="ARBA" id="ARBA00022598"/>
    </source>
</evidence>
<evidence type="ECO:0000256" key="5">
    <source>
        <dbReference type="ARBA" id="ARBA00022958"/>
    </source>
</evidence>
<dbReference type="InterPro" id="IPR002847">
    <property type="entry name" value="F420-0_gamma-glut_ligase-dom"/>
</dbReference>
<evidence type="ECO:0000313" key="9">
    <source>
        <dbReference type="EMBL" id="KGA19132.1"/>
    </source>
</evidence>
<dbReference type="GO" id="GO:0046872">
    <property type="term" value="F:metal ion binding"/>
    <property type="evidence" value="ECO:0007669"/>
    <property type="project" value="UniProtKB-KW"/>
</dbReference>
<dbReference type="AlphaFoldDB" id="A0A094Q6U3"/>
<protein>
    <recommendedName>
        <fullName evidence="8">Coenzyme F420:L-glutamate ligase-like domain-containing protein</fullName>
    </recommendedName>
</protein>
<evidence type="ECO:0000256" key="2">
    <source>
        <dbReference type="ARBA" id="ARBA00022723"/>
    </source>
</evidence>
<dbReference type="InterPro" id="IPR008225">
    <property type="entry name" value="F420-0_g-glutamyl_ligase"/>
</dbReference>
<gene>
    <name evidence="9" type="ORF">GM51_7070</name>
</gene>
<dbReference type="SUPFAM" id="SSF144010">
    <property type="entry name" value="CofE-like"/>
    <property type="match status" value="1"/>
</dbReference>
<keyword evidence="7" id="KW-0464">Manganese</keyword>
<accession>A0A094Q6U3</accession>
<keyword evidence="5" id="KW-0630">Potassium</keyword>
<dbReference type="GO" id="GO:0005525">
    <property type="term" value="F:GTP binding"/>
    <property type="evidence" value="ECO:0007669"/>
    <property type="project" value="UniProtKB-KW"/>
</dbReference>
<dbReference type="PANTHER" id="PTHR47917">
    <property type="match status" value="1"/>
</dbReference>
<keyword evidence="6" id="KW-0342">GTP-binding</keyword>
<evidence type="ECO:0000256" key="4">
    <source>
        <dbReference type="ARBA" id="ARBA00022842"/>
    </source>
</evidence>
<dbReference type="PANTHER" id="PTHR47917:SF1">
    <property type="entry name" value="COENZYME F420:L-GLUTAMATE LIGASE"/>
    <property type="match status" value="1"/>
</dbReference>
<dbReference type="Pfam" id="PF01996">
    <property type="entry name" value="F420_ligase"/>
    <property type="match status" value="1"/>
</dbReference>
<keyword evidence="2" id="KW-0479">Metal-binding</keyword>
<dbReference type="NCBIfam" id="TIGR01916">
    <property type="entry name" value="F420_cofE"/>
    <property type="match status" value="1"/>
</dbReference>
<keyword evidence="1" id="KW-0436">Ligase</keyword>
<organism evidence="9">
    <name type="scientific">freshwater metagenome</name>
    <dbReference type="NCBI Taxonomy" id="449393"/>
    <lineage>
        <taxon>unclassified sequences</taxon>
        <taxon>metagenomes</taxon>
        <taxon>ecological metagenomes</taxon>
    </lineage>
</organism>
<comment type="caution">
    <text evidence="9">The sequence shown here is derived from an EMBL/GenBank/DDBJ whole genome shotgun (WGS) entry which is preliminary data.</text>
</comment>
<evidence type="ECO:0000256" key="3">
    <source>
        <dbReference type="ARBA" id="ARBA00022741"/>
    </source>
</evidence>
<sequence length="254" mass="26948">MTKDFSVHPIAGIPEINPGDDLAALILAAVQAGPTLQANDILVITSKVVSKAEGQMVPSNTREAIIDEETVRIIAQRGTTKIVETKHGLIMAAAGVDASNAPKGMILKLPIDSDLSARNLRAEFEKIAKPIGVIITDTMGRAWRLGLTDNAIGVAGVTTLLDYRGQKDAAGRTLEQSVTAVADEIASAAELVKGKLAQIPVVLVRGLSQYVTVEDGPGARSVVRPPEEDMFGLGAEMAERRGYLRGFEDGKNER</sequence>
<evidence type="ECO:0000259" key="8">
    <source>
        <dbReference type="Pfam" id="PF01996"/>
    </source>
</evidence>
<proteinExistence type="predicted"/>
<feature type="domain" description="Coenzyme F420:L-glutamate ligase-like" evidence="8">
    <location>
        <begin position="13"/>
        <end position="206"/>
    </location>
</feature>
<reference evidence="9" key="1">
    <citation type="submission" date="2014-06" db="EMBL/GenBank/DDBJ databases">
        <title>Key roles for freshwater Actinobacteria revealed by deep metagenomic sequencing.</title>
        <authorList>
            <person name="Ghai R."/>
            <person name="Mizuno C.M."/>
            <person name="Picazo A."/>
            <person name="Camacho A."/>
            <person name="Rodriguez-Valera F."/>
        </authorList>
    </citation>
    <scope>NUCLEOTIDE SEQUENCE</scope>
</reference>
<dbReference type="GO" id="GO:0052618">
    <property type="term" value="F:coenzyme F420-0:L-glutamate ligase activity"/>
    <property type="evidence" value="ECO:0007669"/>
    <property type="project" value="TreeGrafter"/>
</dbReference>
<dbReference type="EMBL" id="JNSL01000034">
    <property type="protein sequence ID" value="KGA19132.1"/>
    <property type="molecule type" value="Genomic_DNA"/>
</dbReference>
<keyword evidence="3" id="KW-0547">Nucleotide-binding</keyword>
<evidence type="ECO:0000256" key="7">
    <source>
        <dbReference type="ARBA" id="ARBA00023211"/>
    </source>
</evidence>
<keyword evidence="4" id="KW-0460">Magnesium</keyword>
<evidence type="ECO:0000256" key="6">
    <source>
        <dbReference type="ARBA" id="ARBA00023134"/>
    </source>
</evidence>